<dbReference type="CDD" id="cd01286">
    <property type="entry name" value="deoxycytidylate_deaminase"/>
    <property type="match status" value="1"/>
</dbReference>
<dbReference type="PIRSF" id="PIRSF006019">
    <property type="entry name" value="dCMP_deaminase"/>
    <property type="match status" value="1"/>
</dbReference>
<dbReference type="PANTHER" id="PTHR11086">
    <property type="entry name" value="DEOXYCYTIDYLATE DEAMINASE-RELATED"/>
    <property type="match status" value="1"/>
</dbReference>
<evidence type="ECO:0000313" key="7">
    <source>
        <dbReference type="Proteomes" id="UP000178774"/>
    </source>
</evidence>
<dbReference type="Proteomes" id="UP000178774">
    <property type="component" value="Unassembled WGS sequence"/>
</dbReference>
<feature type="domain" description="CMP/dCMP-type deaminase" evidence="5">
    <location>
        <begin position="1"/>
        <end position="132"/>
    </location>
</feature>
<feature type="binding site" evidence="4">
    <location>
        <position position="97"/>
    </location>
    <ligand>
        <name>Zn(2+)</name>
        <dbReference type="ChEBI" id="CHEBI:29105"/>
        <note>catalytic</note>
    </ligand>
</feature>
<dbReference type="InterPro" id="IPR002125">
    <property type="entry name" value="CMP_dCMP_dom"/>
</dbReference>
<dbReference type="InterPro" id="IPR015517">
    <property type="entry name" value="dCMP_deaminase-rel"/>
</dbReference>
<protein>
    <recommendedName>
        <fullName evidence="5">CMP/dCMP-type deaminase domain-containing protein</fullName>
    </recommendedName>
</protein>
<dbReference type="InterPro" id="IPR016473">
    <property type="entry name" value="dCMP_deaminase"/>
</dbReference>
<gene>
    <name evidence="6" type="ORF">A2822_03285</name>
</gene>
<accession>A0A1G2HT37</accession>
<dbReference type="PANTHER" id="PTHR11086:SF18">
    <property type="entry name" value="DEOXYCYTIDYLATE DEAMINASE"/>
    <property type="match status" value="1"/>
</dbReference>
<dbReference type="InterPro" id="IPR035105">
    <property type="entry name" value="Deoxycytidylate_deaminase_dom"/>
</dbReference>
<dbReference type="GO" id="GO:0008270">
    <property type="term" value="F:zinc ion binding"/>
    <property type="evidence" value="ECO:0007669"/>
    <property type="project" value="InterPro"/>
</dbReference>
<name>A0A1G2HT37_9BACT</name>
<keyword evidence="4" id="KW-0479">Metal-binding</keyword>
<evidence type="ECO:0000256" key="3">
    <source>
        <dbReference type="PIRSR" id="PIRSR006019-1"/>
    </source>
</evidence>
<dbReference type="AlphaFoldDB" id="A0A1G2HT37"/>
<dbReference type="GO" id="GO:0005737">
    <property type="term" value="C:cytoplasm"/>
    <property type="evidence" value="ECO:0007669"/>
    <property type="project" value="TreeGrafter"/>
</dbReference>
<feature type="binding site" evidence="4">
    <location>
        <position position="94"/>
    </location>
    <ligand>
        <name>Zn(2+)</name>
        <dbReference type="ChEBI" id="CHEBI:29105"/>
        <note>catalytic</note>
    </ligand>
</feature>
<sequence length="142" mass="15514">MDAVAKRGTCDRGMAGALIVKDRHILATGYVGSPSGLEHCDEKGHLMEGRINQDSSTSEHCIRTAHAEQNAFAQAAKHGADVRGATLYVGFEPCRDCTKLVINSGIERVVARKRYQKGELAREWLEKGGVTLEVLEDVVQSY</sequence>
<dbReference type="EMBL" id="MHOP01000019">
    <property type="protein sequence ID" value="OGZ65647.1"/>
    <property type="molecule type" value="Genomic_DNA"/>
</dbReference>
<reference evidence="6 7" key="1">
    <citation type="journal article" date="2016" name="Nat. Commun.">
        <title>Thousands of microbial genomes shed light on interconnected biogeochemical processes in an aquifer system.</title>
        <authorList>
            <person name="Anantharaman K."/>
            <person name="Brown C.T."/>
            <person name="Hug L.A."/>
            <person name="Sharon I."/>
            <person name="Castelle C.J."/>
            <person name="Probst A.J."/>
            <person name="Thomas B.C."/>
            <person name="Singh A."/>
            <person name="Wilkins M.J."/>
            <person name="Karaoz U."/>
            <person name="Brodie E.L."/>
            <person name="Williams K.H."/>
            <person name="Hubbard S.S."/>
            <person name="Banfield J.F."/>
        </authorList>
    </citation>
    <scope>NUCLEOTIDE SEQUENCE [LARGE SCALE GENOMIC DNA]</scope>
</reference>
<evidence type="ECO:0000256" key="2">
    <source>
        <dbReference type="ARBA" id="ARBA00022801"/>
    </source>
</evidence>
<dbReference type="GO" id="GO:0006220">
    <property type="term" value="P:pyrimidine nucleotide metabolic process"/>
    <property type="evidence" value="ECO:0007669"/>
    <property type="project" value="InterPro"/>
</dbReference>
<dbReference type="InterPro" id="IPR016193">
    <property type="entry name" value="Cytidine_deaminase-like"/>
</dbReference>
<proteinExistence type="predicted"/>
<evidence type="ECO:0000256" key="1">
    <source>
        <dbReference type="ARBA" id="ARBA00001947"/>
    </source>
</evidence>
<comment type="caution">
    <text evidence="6">The sequence shown here is derived from an EMBL/GenBank/DDBJ whole genome shotgun (WGS) entry which is preliminary data.</text>
</comment>
<dbReference type="GO" id="GO:0004132">
    <property type="term" value="F:dCMP deaminase activity"/>
    <property type="evidence" value="ECO:0007669"/>
    <property type="project" value="InterPro"/>
</dbReference>
<dbReference type="Gene3D" id="3.40.140.10">
    <property type="entry name" value="Cytidine Deaminase, domain 2"/>
    <property type="match status" value="1"/>
</dbReference>
<comment type="cofactor">
    <cofactor evidence="1 4">
        <name>Zn(2+)</name>
        <dbReference type="ChEBI" id="CHEBI:29105"/>
    </cofactor>
</comment>
<feature type="binding site" evidence="4">
    <location>
        <position position="66"/>
    </location>
    <ligand>
        <name>Zn(2+)</name>
        <dbReference type="ChEBI" id="CHEBI:29105"/>
        <note>catalytic</note>
    </ligand>
</feature>
<organism evidence="6 7">
    <name type="scientific">Candidatus Staskawiczbacteria bacterium RIFCSPHIGHO2_01_FULL_41_41</name>
    <dbReference type="NCBI Taxonomy" id="1802203"/>
    <lineage>
        <taxon>Bacteria</taxon>
        <taxon>Candidatus Staskawicziibacteriota</taxon>
    </lineage>
</organism>
<evidence type="ECO:0000259" key="5">
    <source>
        <dbReference type="PROSITE" id="PS51747"/>
    </source>
</evidence>
<evidence type="ECO:0000313" key="6">
    <source>
        <dbReference type="EMBL" id="OGZ65647.1"/>
    </source>
</evidence>
<evidence type="ECO:0000256" key="4">
    <source>
        <dbReference type="PIRSR" id="PIRSR006019-2"/>
    </source>
</evidence>
<keyword evidence="2" id="KW-0378">Hydrolase</keyword>
<dbReference type="PROSITE" id="PS51747">
    <property type="entry name" value="CYT_DCMP_DEAMINASES_2"/>
    <property type="match status" value="1"/>
</dbReference>
<keyword evidence="4" id="KW-0862">Zinc</keyword>
<dbReference type="SUPFAM" id="SSF53927">
    <property type="entry name" value="Cytidine deaminase-like"/>
    <property type="match status" value="1"/>
</dbReference>
<dbReference type="Pfam" id="PF00383">
    <property type="entry name" value="dCMP_cyt_deam_1"/>
    <property type="match status" value="1"/>
</dbReference>
<feature type="active site" description="Proton donor" evidence="3">
    <location>
        <position position="68"/>
    </location>
</feature>